<reference evidence="1 2" key="1">
    <citation type="journal article" date="2019" name="Nat. Ecol. Evol.">
        <title>Megaphylogeny resolves global patterns of mushroom evolution.</title>
        <authorList>
            <person name="Varga T."/>
            <person name="Krizsan K."/>
            <person name="Foldi C."/>
            <person name="Dima B."/>
            <person name="Sanchez-Garcia M."/>
            <person name="Sanchez-Ramirez S."/>
            <person name="Szollosi G.J."/>
            <person name="Szarkandi J.G."/>
            <person name="Papp V."/>
            <person name="Albert L."/>
            <person name="Andreopoulos W."/>
            <person name="Angelini C."/>
            <person name="Antonin V."/>
            <person name="Barry K.W."/>
            <person name="Bougher N.L."/>
            <person name="Buchanan P."/>
            <person name="Buyck B."/>
            <person name="Bense V."/>
            <person name="Catcheside P."/>
            <person name="Chovatia M."/>
            <person name="Cooper J."/>
            <person name="Damon W."/>
            <person name="Desjardin D."/>
            <person name="Finy P."/>
            <person name="Geml J."/>
            <person name="Haridas S."/>
            <person name="Hughes K."/>
            <person name="Justo A."/>
            <person name="Karasinski D."/>
            <person name="Kautmanova I."/>
            <person name="Kiss B."/>
            <person name="Kocsube S."/>
            <person name="Kotiranta H."/>
            <person name="LaButti K.M."/>
            <person name="Lechner B.E."/>
            <person name="Liimatainen K."/>
            <person name="Lipzen A."/>
            <person name="Lukacs Z."/>
            <person name="Mihaltcheva S."/>
            <person name="Morgado L.N."/>
            <person name="Niskanen T."/>
            <person name="Noordeloos M.E."/>
            <person name="Ohm R.A."/>
            <person name="Ortiz-Santana B."/>
            <person name="Ovrebo C."/>
            <person name="Racz N."/>
            <person name="Riley R."/>
            <person name="Savchenko A."/>
            <person name="Shiryaev A."/>
            <person name="Soop K."/>
            <person name="Spirin V."/>
            <person name="Szebenyi C."/>
            <person name="Tomsovsky M."/>
            <person name="Tulloss R.E."/>
            <person name="Uehling J."/>
            <person name="Grigoriev I.V."/>
            <person name="Vagvolgyi C."/>
            <person name="Papp T."/>
            <person name="Martin F.M."/>
            <person name="Miettinen O."/>
            <person name="Hibbett D.S."/>
            <person name="Nagy L.G."/>
        </authorList>
    </citation>
    <scope>NUCLEOTIDE SEQUENCE [LARGE SCALE GENOMIC DNA]</scope>
    <source>
        <strain evidence="1 2">CBS 962.96</strain>
    </source>
</reference>
<accession>A0A4S8KPA1</accession>
<protein>
    <submittedName>
        <fullName evidence="1">Uncharacterized protein</fullName>
    </submittedName>
</protein>
<sequence>MDGFVSDDKLPISDVWQSYCPLGSRYGHGQGVNDGITVVVDGSTPVTVTVKKIWDDPFYYHIVLKENRRQTEAMVEELMDNVQYELALDHERAGSNVGLVPKYETDEGQ</sequence>
<gene>
    <name evidence="1" type="ORF">K435DRAFT_877873</name>
</gene>
<dbReference type="AlphaFoldDB" id="A0A4S8KPA1"/>
<proteinExistence type="predicted"/>
<dbReference type="EMBL" id="ML180442">
    <property type="protein sequence ID" value="THU77420.1"/>
    <property type="molecule type" value="Genomic_DNA"/>
</dbReference>
<keyword evidence="2" id="KW-1185">Reference proteome</keyword>
<evidence type="ECO:0000313" key="2">
    <source>
        <dbReference type="Proteomes" id="UP000297245"/>
    </source>
</evidence>
<name>A0A4S8KPA1_DENBC</name>
<organism evidence="1 2">
    <name type="scientific">Dendrothele bispora (strain CBS 962.96)</name>
    <dbReference type="NCBI Taxonomy" id="1314807"/>
    <lineage>
        <taxon>Eukaryota</taxon>
        <taxon>Fungi</taxon>
        <taxon>Dikarya</taxon>
        <taxon>Basidiomycota</taxon>
        <taxon>Agaricomycotina</taxon>
        <taxon>Agaricomycetes</taxon>
        <taxon>Agaricomycetidae</taxon>
        <taxon>Agaricales</taxon>
        <taxon>Agaricales incertae sedis</taxon>
        <taxon>Dendrothele</taxon>
    </lineage>
</organism>
<dbReference type="Proteomes" id="UP000297245">
    <property type="component" value="Unassembled WGS sequence"/>
</dbReference>
<evidence type="ECO:0000313" key="1">
    <source>
        <dbReference type="EMBL" id="THU77420.1"/>
    </source>
</evidence>